<dbReference type="PROSITE" id="PS51737">
    <property type="entry name" value="RECOMBINASE_DNA_BIND"/>
    <property type="match status" value="1"/>
</dbReference>
<dbReference type="Gene3D" id="3.90.1750.20">
    <property type="entry name" value="Putative Large Serine Recombinase, Chain B, Domain 2"/>
    <property type="match status" value="1"/>
</dbReference>
<dbReference type="SUPFAM" id="SSF53041">
    <property type="entry name" value="Resolvase-like"/>
    <property type="match status" value="1"/>
</dbReference>
<keyword evidence="9" id="KW-1185">Reference proteome</keyword>
<dbReference type="SMART" id="SM00857">
    <property type="entry name" value="Resolvase"/>
    <property type="match status" value="1"/>
</dbReference>
<dbReference type="Gene3D" id="3.40.50.1390">
    <property type="entry name" value="Resolvase, N-terminal catalytic domain"/>
    <property type="match status" value="1"/>
</dbReference>
<proteinExistence type="predicted"/>
<keyword evidence="1" id="KW-0229">DNA integration</keyword>
<evidence type="ECO:0000256" key="4">
    <source>
        <dbReference type="PIRSR" id="PIRSR606118-50"/>
    </source>
</evidence>
<evidence type="ECO:0000313" key="8">
    <source>
        <dbReference type="EMBL" id="CAJ1001706.1"/>
    </source>
</evidence>
<dbReference type="Proteomes" id="UP001189619">
    <property type="component" value="Chromosome"/>
</dbReference>
<dbReference type="PANTHER" id="PTHR30461">
    <property type="entry name" value="DNA-INVERTASE FROM LAMBDOID PROPHAGE"/>
    <property type="match status" value="1"/>
</dbReference>
<dbReference type="InterPro" id="IPR006118">
    <property type="entry name" value="Recombinase_CS"/>
</dbReference>
<dbReference type="PANTHER" id="PTHR30461:SF23">
    <property type="entry name" value="DNA RECOMBINASE-RELATED"/>
    <property type="match status" value="1"/>
</dbReference>
<feature type="active site" description="O-(5'-phospho-DNA)-serine intermediate" evidence="4 5">
    <location>
        <position position="10"/>
    </location>
</feature>
<accession>A0AA48RGF3</accession>
<dbReference type="KEGG" id="bayd:BSPP4475_05105"/>
<feature type="domain" description="Resolvase/invertase-type recombinase catalytic" evidence="6">
    <location>
        <begin position="2"/>
        <end position="149"/>
    </location>
</feature>
<dbReference type="InterPro" id="IPR006119">
    <property type="entry name" value="Resolv_N"/>
</dbReference>
<evidence type="ECO:0000259" key="7">
    <source>
        <dbReference type="PROSITE" id="PS51737"/>
    </source>
</evidence>
<dbReference type="GO" id="GO:0015074">
    <property type="term" value="P:DNA integration"/>
    <property type="evidence" value="ECO:0007669"/>
    <property type="project" value="UniProtKB-KW"/>
</dbReference>
<name>A0AA48RGF3_9BACL</name>
<sequence>MRTAVYIRVSTEEQAKEGFSVAAQRERLLAYIRSQGWTLADIYADEGESAKDTRRPALQRMLADVRLGRIDVVLVYRLDRLTRSVLDLYRLLSQFERYGVRFKSCTEVYDTTTAIGRLFITLVAALAQWERENLAERVKLGMEQMVRERKRPGGPPPYGYEWQDGRLVVHPTEGEAVRGMFRHFLAGWTPRQIAEWANHEGFRGKHGARWSPGAVTRLLKNPVYYGALRWNYAEGGQRLNRPEKWMLVERAHPAIVDASTFAAVQQRLAERRSHHPRVLSSPFIFSGLLYCSRCGSPMRGKTARTKKPNGKRYTHYYYLCKNRQKGGCQAAAIREDRLAREVISHLHRYGEELRAACREAVASGAAQTEMAAAEALLKKCRQRRKRWEDAYAEGLITLGEYRAKLGELKQAEQEALAAAQCRPLAAVSDEWQEMLADWSSIWESATREERRQLADILLRRLEADTCPSASGSGLAVRLTLLAFR</sequence>
<dbReference type="InterPro" id="IPR038109">
    <property type="entry name" value="DNA_bind_recomb_sf"/>
</dbReference>
<dbReference type="InterPro" id="IPR036162">
    <property type="entry name" value="Resolvase-like_N_sf"/>
</dbReference>
<evidence type="ECO:0000256" key="2">
    <source>
        <dbReference type="ARBA" id="ARBA00023125"/>
    </source>
</evidence>
<dbReference type="CDD" id="cd00338">
    <property type="entry name" value="Ser_Recombinase"/>
    <property type="match status" value="1"/>
</dbReference>
<dbReference type="GO" id="GO:0000150">
    <property type="term" value="F:DNA strand exchange activity"/>
    <property type="evidence" value="ECO:0007669"/>
    <property type="project" value="InterPro"/>
</dbReference>
<dbReference type="PROSITE" id="PS00397">
    <property type="entry name" value="RECOMBINASES_1"/>
    <property type="match status" value="1"/>
</dbReference>
<dbReference type="InterPro" id="IPR011109">
    <property type="entry name" value="DNA_bind_recombinase_dom"/>
</dbReference>
<evidence type="ECO:0000313" key="9">
    <source>
        <dbReference type="Proteomes" id="UP001189619"/>
    </source>
</evidence>
<feature type="domain" description="Recombinase" evidence="7">
    <location>
        <begin position="157"/>
        <end position="274"/>
    </location>
</feature>
<dbReference type="InterPro" id="IPR050639">
    <property type="entry name" value="SSR_resolvase"/>
</dbReference>
<keyword evidence="3" id="KW-0233">DNA recombination</keyword>
<dbReference type="AlphaFoldDB" id="A0AA48RGF3"/>
<dbReference type="Pfam" id="PF00239">
    <property type="entry name" value="Resolvase"/>
    <property type="match status" value="1"/>
</dbReference>
<keyword evidence="2" id="KW-0238">DNA-binding</keyword>
<dbReference type="PROSITE" id="PS51736">
    <property type="entry name" value="RECOMBINASES_3"/>
    <property type="match status" value="1"/>
</dbReference>
<evidence type="ECO:0000256" key="5">
    <source>
        <dbReference type="PROSITE-ProRule" id="PRU10137"/>
    </source>
</evidence>
<evidence type="ECO:0000256" key="3">
    <source>
        <dbReference type="ARBA" id="ARBA00023172"/>
    </source>
</evidence>
<protein>
    <submittedName>
        <fullName evidence="8">Recombinase family protein</fullName>
    </submittedName>
</protein>
<dbReference type="EMBL" id="OY569118">
    <property type="protein sequence ID" value="CAJ1001706.1"/>
    <property type="molecule type" value="Genomic_DNA"/>
</dbReference>
<gene>
    <name evidence="8" type="ORF">BSPP4475_05105</name>
</gene>
<dbReference type="InterPro" id="IPR025827">
    <property type="entry name" value="Zn_ribbon_recom_dom"/>
</dbReference>
<evidence type="ECO:0000256" key="1">
    <source>
        <dbReference type="ARBA" id="ARBA00022908"/>
    </source>
</evidence>
<reference evidence="8" key="1">
    <citation type="submission" date="2023-07" db="EMBL/GenBank/DDBJ databases">
        <authorList>
            <person name="Ivanov I."/>
            <person name="Teneva D."/>
            <person name="Stoikov I."/>
        </authorList>
    </citation>
    <scope>NUCLEOTIDE SEQUENCE</scope>
    <source>
        <strain evidence="8">4475</strain>
    </source>
</reference>
<evidence type="ECO:0000259" key="6">
    <source>
        <dbReference type="PROSITE" id="PS51736"/>
    </source>
</evidence>
<dbReference type="Pfam" id="PF13408">
    <property type="entry name" value="Zn_ribbon_recom"/>
    <property type="match status" value="1"/>
</dbReference>
<dbReference type="GO" id="GO:0003677">
    <property type="term" value="F:DNA binding"/>
    <property type="evidence" value="ECO:0007669"/>
    <property type="project" value="UniProtKB-KW"/>
</dbReference>
<dbReference type="Pfam" id="PF07508">
    <property type="entry name" value="Recombinase"/>
    <property type="match status" value="1"/>
</dbReference>
<organism evidence="8 9">
    <name type="scientific">Brevibacillus aydinogluensis</name>
    <dbReference type="NCBI Taxonomy" id="927786"/>
    <lineage>
        <taxon>Bacteria</taxon>
        <taxon>Bacillati</taxon>
        <taxon>Bacillota</taxon>
        <taxon>Bacilli</taxon>
        <taxon>Bacillales</taxon>
        <taxon>Paenibacillaceae</taxon>
        <taxon>Brevibacillus</taxon>
    </lineage>
</organism>
<dbReference type="RefSeq" id="WP_304415197.1">
    <property type="nucleotide sequence ID" value="NZ_OY569118.1"/>
</dbReference>